<dbReference type="GeneID" id="77953235"/>
<keyword evidence="2" id="KW-1185">Reference proteome</keyword>
<dbReference type="EMBL" id="MZ348422">
    <property type="protein sequence ID" value="QYN80058.1"/>
    <property type="molecule type" value="Genomic_DNA"/>
</dbReference>
<dbReference type="Proteomes" id="UP000828443">
    <property type="component" value="Segment"/>
</dbReference>
<name>A0AAE7WFB5_9CAUD</name>
<sequence length="150" mass="17464">MLPMTNTLIGSDLDQLVFKILDRLVIQQGIVGIRIPTHIGVVEEHEFVTGLFNIEKAVGYEIQQVIIPPPSFVHFDNTDRTQMEALVRRVQRDHDDGIRYNRVYLAVYNDYVHTSVMHAHDIFIEIDCTQLRFQATYNDYRTQVTDEKSQ</sequence>
<organism evidence="1 2">
    <name type="scientific">Kosakonia phage Kc263</name>
    <dbReference type="NCBI Taxonomy" id="2863194"/>
    <lineage>
        <taxon>Viruses</taxon>
        <taxon>Duplodnaviria</taxon>
        <taxon>Heunggongvirae</taxon>
        <taxon>Uroviricota</taxon>
        <taxon>Caudoviricetes</taxon>
        <taxon>Chimalliviridae</taxon>
        <taxon>Branisovskavirus</taxon>
        <taxon>Branisovskavirus Kc263</taxon>
    </lineage>
</organism>
<proteinExistence type="predicted"/>
<protein>
    <submittedName>
        <fullName evidence="1">Uncharacterized protein</fullName>
    </submittedName>
</protein>
<reference evidence="1" key="1">
    <citation type="journal article" date="2021" name="Viruses">
        <title>Novel Viruses That Lyse Plant and Human Strains of Kosakonia cowanii.</title>
        <authorList>
            <person name="Petrzik K."/>
            <person name="Brazdova S."/>
            <person name="Krawczyk K."/>
        </authorList>
    </citation>
    <scope>NUCLEOTIDE SEQUENCE</scope>
</reference>
<dbReference type="KEGG" id="vg:77953235"/>
<accession>A0AAE7WFB5</accession>
<evidence type="ECO:0000313" key="1">
    <source>
        <dbReference type="EMBL" id="QYN80058.1"/>
    </source>
</evidence>
<dbReference type="RefSeq" id="YP_010676870.1">
    <property type="nucleotide sequence ID" value="NC_071015.1"/>
</dbReference>
<evidence type="ECO:0000313" key="2">
    <source>
        <dbReference type="Proteomes" id="UP000828443"/>
    </source>
</evidence>